<dbReference type="EMBL" id="CDMC01000018">
    <property type="protein sequence ID" value="CEL10364.1"/>
    <property type="molecule type" value="Genomic_DNA"/>
</dbReference>
<proteinExistence type="predicted"/>
<keyword evidence="2" id="KW-1185">Reference proteome</keyword>
<evidence type="ECO:0000313" key="2">
    <source>
        <dbReference type="Proteomes" id="UP000054771"/>
    </source>
</evidence>
<gene>
    <name evidence="1" type="ORF">ASPCAL13485</name>
</gene>
<dbReference type="AlphaFoldDB" id="A0A0U5CHQ2"/>
<protein>
    <submittedName>
        <fullName evidence="1">Uncharacterized protein</fullName>
    </submittedName>
</protein>
<dbReference type="Proteomes" id="UP000054771">
    <property type="component" value="Unassembled WGS sequence"/>
</dbReference>
<dbReference type="OrthoDB" id="4496615at2759"/>
<sequence length="216" mass="24785">MRSDFLDGRTLDRLIGITRQINGIRYTIDALISERHQPWFNERWVVFEAASQQNNNRLIVKMRFQCNPCLVESAVYRTAAVTWGMGSFDAECLALRECEGSDATPKLLAQARLVHDHYDIYPGGYVSVIVMSKVAGQRIVEFLRDLTDDEKQTIRADLIQILEYMRLKNWNFAEPQPDQIFTTGPLAKPLWLAYQVLDETPKNPTPGHPSRLTRST</sequence>
<dbReference type="OMA" id="LRECEGS"/>
<evidence type="ECO:0000313" key="1">
    <source>
        <dbReference type="EMBL" id="CEL10364.1"/>
    </source>
</evidence>
<name>A0A0U5CHQ2_ASPCI</name>
<reference evidence="2" key="1">
    <citation type="journal article" date="2016" name="Genome Announc.">
        <title>Draft genome sequences of fungus Aspergillus calidoustus.</title>
        <authorList>
            <person name="Horn F."/>
            <person name="Linde J."/>
            <person name="Mattern D.J."/>
            <person name="Walther G."/>
            <person name="Guthke R."/>
            <person name="Scherlach K."/>
            <person name="Martin K."/>
            <person name="Brakhage A.A."/>
            <person name="Petzke L."/>
            <person name="Valiante V."/>
        </authorList>
    </citation>
    <scope>NUCLEOTIDE SEQUENCE [LARGE SCALE GENOMIC DNA]</scope>
    <source>
        <strain evidence="2">SF006504</strain>
    </source>
</reference>
<accession>A0A0U5CHQ2</accession>
<organism evidence="1 2">
    <name type="scientific">Aspergillus calidoustus</name>
    <dbReference type="NCBI Taxonomy" id="454130"/>
    <lineage>
        <taxon>Eukaryota</taxon>
        <taxon>Fungi</taxon>
        <taxon>Dikarya</taxon>
        <taxon>Ascomycota</taxon>
        <taxon>Pezizomycotina</taxon>
        <taxon>Eurotiomycetes</taxon>
        <taxon>Eurotiomycetidae</taxon>
        <taxon>Eurotiales</taxon>
        <taxon>Aspergillaceae</taxon>
        <taxon>Aspergillus</taxon>
        <taxon>Aspergillus subgen. Nidulantes</taxon>
    </lineage>
</organism>